<gene>
    <name evidence="2" type="ORF">E2C01_086051</name>
</gene>
<accession>A0A5B7J2R1</accession>
<evidence type="ECO:0000256" key="1">
    <source>
        <dbReference type="SAM" id="Phobius"/>
    </source>
</evidence>
<evidence type="ECO:0000313" key="3">
    <source>
        <dbReference type="Proteomes" id="UP000324222"/>
    </source>
</evidence>
<keyword evidence="3" id="KW-1185">Reference proteome</keyword>
<sequence length="72" mass="8471">MFSYVNTRDGVSLSVPTSYSFPMEVQTEKYDNLELECSSGIFFYLFINFFYTCFSLQERKLAKGNKKIKRPD</sequence>
<proteinExistence type="predicted"/>
<feature type="transmembrane region" description="Helical" evidence="1">
    <location>
        <begin position="41"/>
        <end position="57"/>
    </location>
</feature>
<keyword evidence="1" id="KW-0472">Membrane</keyword>
<dbReference type="Proteomes" id="UP000324222">
    <property type="component" value="Unassembled WGS sequence"/>
</dbReference>
<organism evidence="2 3">
    <name type="scientific">Portunus trituberculatus</name>
    <name type="common">Swimming crab</name>
    <name type="synonym">Neptunus trituberculatus</name>
    <dbReference type="NCBI Taxonomy" id="210409"/>
    <lineage>
        <taxon>Eukaryota</taxon>
        <taxon>Metazoa</taxon>
        <taxon>Ecdysozoa</taxon>
        <taxon>Arthropoda</taxon>
        <taxon>Crustacea</taxon>
        <taxon>Multicrustacea</taxon>
        <taxon>Malacostraca</taxon>
        <taxon>Eumalacostraca</taxon>
        <taxon>Eucarida</taxon>
        <taxon>Decapoda</taxon>
        <taxon>Pleocyemata</taxon>
        <taxon>Brachyura</taxon>
        <taxon>Eubrachyura</taxon>
        <taxon>Portunoidea</taxon>
        <taxon>Portunidae</taxon>
        <taxon>Portuninae</taxon>
        <taxon>Portunus</taxon>
    </lineage>
</organism>
<reference evidence="2 3" key="1">
    <citation type="submission" date="2019-05" db="EMBL/GenBank/DDBJ databases">
        <title>Another draft genome of Portunus trituberculatus and its Hox gene families provides insights of decapod evolution.</title>
        <authorList>
            <person name="Jeong J.-H."/>
            <person name="Song I."/>
            <person name="Kim S."/>
            <person name="Choi T."/>
            <person name="Kim D."/>
            <person name="Ryu S."/>
            <person name="Kim W."/>
        </authorList>
    </citation>
    <scope>NUCLEOTIDE SEQUENCE [LARGE SCALE GENOMIC DNA]</scope>
    <source>
        <tissue evidence="2">Muscle</tissue>
    </source>
</reference>
<keyword evidence="1" id="KW-1133">Transmembrane helix</keyword>
<name>A0A5B7J2R1_PORTR</name>
<dbReference type="EMBL" id="VSRR010086369">
    <property type="protein sequence ID" value="MPC91040.1"/>
    <property type="molecule type" value="Genomic_DNA"/>
</dbReference>
<protein>
    <submittedName>
        <fullName evidence="2">Uncharacterized protein</fullName>
    </submittedName>
</protein>
<evidence type="ECO:0000313" key="2">
    <source>
        <dbReference type="EMBL" id="MPC91040.1"/>
    </source>
</evidence>
<comment type="caution">
    <text evidence="2">The sequence shown here is derived from an EMBL/GenBank/DDBJ whole genome shotgun (WGS) entry which is preliminary data.</text>
</comment>
<dbReference type="AlphaFoldDB" id="A0A5B7J2R1"/>
<keyword evidence="1" id="KW-0812">Transmembrane</keyword>